<dbReference type="KEGG" id="fnk:E1750_06065"/>
<keyword evidence="4" id="KW-1185">Reference proteome</keyword>
<dbReference type="OrthoDB" id="823685at2"/>
<evidence type="ECO:0000259" key="1">
    <source>
        <dbReference type="Pfam" id="PF00534"/>
    </source>
</evidence>
<dbReference type="RefSeq" id="WP_133275916.1">
    <property type="nucleotide sequence ID" value="NZ_CP037933.1"/>
</dbReference>
<organism evidence="3 4">
    <name type="scientific">Flavobacterium nackdongense</name>
    <dbReference type="NCBI Taxonomy" id="2547394"/>
    <lineage>
        <taxon>Bacteria</taxon>
        <taxon>Pseudomonadati</taxon>
        <taxon>Bacteroidota</taxon>
        <taxon>Flavobacteriia</taxon>
        <taxon>Flavobacteriales</taxon>
        <taxon>Flavobacteriaceae</taxon>
        <taxon>Flavobacterium</taxon>
    </lineage>
</organism>
<dbReference type="Pfam" id="PF13439">
    <property type="entry name" value="Glyco_transf_4"/>
    <property type="match status" value="1"/>
</dbReference>
<dbReference type="InterPro" id="IPR028098">
    <property type="entry name" value="Glyco_trans_4-like_N"/>
</dbReference>
<sequence>MRIIQIIDSLEAGGAERMAVNYANALAHKIDFSGLVATRKEGALINQLDSDVSYLFLNKKSAFDLKSLGQLRQFVKKNKVEIIHAHSTSFFTAFLLKLSCPKTKLIWHDHYGDSEFLAKRSSFGLQLVLPFFNGIIAVNQQLKNWAEQQLHFKNVIYLPNFPAADNRIAAKTILDGMPGKRIVCLANLRVQKDHFLLLEVAKKMQKSHPDWTFHLVGKDFEDDYSKKIRAKILDYNLQKTVYCYGSRNDISAILEQSEIGILTSQSEGLPVALLEYGWHSKPVVVTSVGEIPLVIQNGINGFLVETGSVELFFDALVKLMEKESLRADLGKALQQTIVSTYSEKAVLLEYSNWIAKMMK</sequence>
<dbReference type="PANTHER" id="PTHR12526">
    <property type="entry name" value="GLYCOSYLTRANSFERASE"/>
    <property type="match status" value="1"/>
</dbReference>
<dbReference type="Proteomes" id="UP000291124">
    <property type="component" value="Chromosome"/>
</dbReference>
<evidence type="ECO:0000313" key="3">
    <source>
        <dbReference type="EMBL" id="QBN18389.1"/>
    </source>
</evidence>
<gene>
    <name evidence="3" type="ORF">E1750_06065</name>
</gene>
<keyword evidence="3" id="KW-0808">Transferase</keyword>
<dbReference type="EMBL" id="CP037933">
    <property type="protein sequence ID" value="QBN18389.1"/>
    <property type="molecule type" value="Genomic_DNA"/>
</dbReference>
<reference evidence="4" key="1">
    <citation type="submission" date="2019-03" db="EMBL/GenBank/DDBJ databases">
        <title>Flavobacterium sp.</title>
        <authorList>
            <person name="Kim H."/>
        </authorList>
    </citation>
    <scope>NUCLEOTIDE SEQUENCE [LARGE SCALE GENOMIC DNA]</scope>
    <source>
        <strain evidence="4">GS13</strain>
    </source>
</reference>
<feature type="domain" description="Glycosyltransferase subfamily 4-like N-terminal" evidence="2">
    <location>
        <begin position="13"/>
        <end position="160"/>
    </location>
</feature>
<protein>
    <submittedName>
        <fullName evidence="3">Glycosyltransferase</fullName>
    </submittedName>
</protein>
<dbReference type="CDD" id="cd03801">
    <property type="entry name" value="GT4_PimA-like"/>
    <property type="match status" value="1"/>
</dbReference>
<proteinExistence type="predicted"/>
<dbReference type="Pfam" id="PF00534">
    <property type="entry name" value="Glycos_transf_1"/>
    <property type="match status" value="1"/>
</dbReference>
<feature type="domain" description="Glycosyl transferase family 1" evidence="1">
    <location>
        <begin position="180"/>
        <end position="333"/>
    </location>
</feature>
<dbReference type="Gene3D" id="3.40.50.2000">
    <property type="entry name" value="Glycogen Phosphorylase B"/>
    <property type="match status" value="2"/>
</dbReference>
<dbReference type="PANTHER" id="PTHR12526:SF630">
    <property type="entry name" value="GLYCOSYLTRANSFERASE"/>
    <property type="match status" value="1"/>
</dbReference>
<dbReference type="GO" id="GO:0016757">
    <property type="term" value="F:glycosyltransferase activity"/>
    <property type="evidence" value="ECO:0007669"/>
    <property type="project" value="InterPro"/>
</dbReference>
<evidence type="ECO:0000313" key="4">
    <source>
        <dbReference type="Proteomes" id="UP000291124"/>
    </source>
</evidence>
<accession>A0A4P6Y750</accession>
<dbReference type="InterPro" id="IPR001296">
    <property type="entry name" value="Glyco_trans_1"/>
</dbReference>
<dbReference type="SUPFAM" id="SSF53756">
    <property type="entry name" value="UDP-Glycosyltransferase/glycogen phosphorylase"/>
    <property type="match status" value="1"/>
</dbReference>
<name>A0A4P6Y750_9FLAO</name>
<dbReference type="AlphaFoldDB" id="A0A4P6Y750"/>
<evidence type="ECO:0000259" key="2">
    <source>
        <dbReference type="Pfam" id="PF13439"/>
    </source>
</evidence>